<dbReference type="AlphaFoldDB" id="A0A7R9JJC2"/>
<organism evidence="1">
    <name type="scientific">Timema californicum</name>
    <name type="common">California timema</name>
    <name type="synonym">Walking stick</name>
    <dbReference type="NCBI Taxonomy" id="61474"/>
    <lineage>
        <taxon>Eukaryota</taxon>
        <taxon>Metazoa</taxon>
        <taxon>Ecdysozoa</taxon>
        <taxon>Arthropoda</taxon>
        <taxon>Hexapoda</taxon>
        <taxon>Insecta</taxon>
        <taxon>Pterygota</taxon>
        <taxon>Neoptera</taxon>
        <taxon>Polyneoptera</taxon>
        <taxon>Phasmatodea</taxon>
        <taxon>Timematodea</taxon>
        <taxon>Timematoidea</taxon>
        <taxon>Timematidae</taxon>
        <taxon>Timema</taxon>
    </lineage>
</organism>
<gene>
    <name evidence="1" type="ORF">TCMB3V08_LOCUS12396</name>
</gene>
<reference evidence="1" key="1">
    <citation type="submission" date="2020-11" db="EMBL/GenBank/DDBJ databases">
        <authorList>
            <person name="Tran Van P."/>
        </authorList>
    </citation>
    <scope>NUCLEOTIDE SEQUENCE</scope>
</reference>
<accession>A0A7R9JJC2</accession>
<protein>
    <submittedName>
        <fullName evidence="1">(California timema) hypothetical protein</fullName>
    </submittedName>
</protein>
<dbReference type="EMBL" id="OE194586">
    <property type="protein sequence ID" value="CAD7579863.1"/>
    <property type="molecule type" value="Genomic_DNA"/>
</dbReference>
<sequence>MSVATLSSGPVGLARQGTEDATKWNECLSPSLFALMHKYFFDDDTRTRMCLPLANEYGKLFSKIACTGNFLMSMKEIQLRQGAIIFNDHERGRLQWKKEWIYKMNNYTKSWFEEALPKIDREG</sequence>
<name>A0A7R9JJC2_TIMCA</name>
<evidence type="ECO:0000313" key="1">
    <source>
        <dbReference type="EMBL" id="CAD7579863.1"/>
    </source>
</evidence>
<proteinExistence type="predicted"/>